<comment type="similarity">
    <text evidence="4">In the C-terminal section; belongs to the phosphate acetyltransferase and butyryltransferase family.</text>
</comment>
<evidence type="ECO:0000256" key="9">
    <source>
        <dbReference type="PIRSR" id="PIRSR036684-2"/>
    </source>
</evidence>
<dbReference type="GO" id="GO:0006108">
    <property type="term" value="P:malate metabolic process"/>
    <property type="evidence" value="ECO:0007669"/>
    <property type="project" value="InterPro"/>
</dbReference>
<keyword evidence="10" id="KW-0521">NADP</keyword>
<dbReference type="InterPro" id="IPR042112">
    <property type="entry name" value="P_AcTrfase_dom2"/>
</dbReference>
<dbReference type="OrthoDB" id="9805787at2"/>
<dbReference type="InterPro" id="IPR012302">
    <property type="entry name" value="Malic_NAD-bd"/>
</dbReference>
<dbReference type="InterPro" id="IPR012188">
    <property type="entry name" value="ME_PTA"/>
</dbReference>
<dbReference type="PANTHER" id="PTHR43237:SF4">
    <property type="entry name" value="NADP-DEPENDENT MALIC ENZYME"/>
    <property type="match status" value="1"/>
</dbReference>
<feature type="binding site" evidence="9">
    <location>
        <position position="137"/>
    </location>
    <ligand>
        <name>a divalent metal cation</name>
        <dbReference type="ChEBI" id="CHEBI:60240"/>
    </ligand>
</feature>
<organism evidence="13 14">
    <name type="scientific">Solitalea longa</name>
    <dbReference type="NCBI Taxonomy" id="2079460"/>
    <lineage>
        <taxon>Bacteria</taxon>
        <taxon>Pseudomonadati</taxon>
        <taxon>Bacteroidota</taxon>
        <taxon>Sphingobacteriia</taxon>
        <taxon>Sphingobacteriales</taxon>
        <taxon>Sphingobacteriaceae</taxon>
        <taxon>Solitalea</taxon>
    </lineage>
</organism>
<dbReference type="GO" id="GO:0046872">
    <property type="term" value="F:metal ion binding"/>
    <property type="evidence" value="ECO:0007669"/>
    <property type="project" value="UniProtKB-KW"/>
</dbReference>
<dbReference type="AlphaFoldDB" id="A0A2S5A9N8"/>
<protein>
    <submittedName>
        <fullName evidence="13">NADP-dependent malic enzyme</fullName>
        <ecNumber evidence="13">1.1.1.40</ecNumber>
    </submittedName>
</protein>
<reference evidence="13 14" key="1">
    <citation type="submission" date="2018-01" db="EMBL/GenBank/DDBJ databases">
        <authorList>
            <person name="Gaut B.S."/>
            <person name="Morton B.R."/>
            <person name="Clegg M.T."/>
            <person name="Duvall M.R."/>
        </authorList>
    </citation>
    <scope>NUCLEOTIDE SEQUENCE [LARGE SCALE GENOMIC DNA]</scope>
    <source>
        <strain evidence="13 14">HR-AV</strain>
    </source>
</reference>
<dbReference type="Gene3D" id="3.40.50.10750">
    <property type="entry name" value="Isocitrate/Isopropylmalate dehydrogenase-like"/>
    <property type="match status" value="1"/>
</dbReference>
<comment type="caution">
    <text evidence="13">The sequence shown here is derived from an EMBL/GenBank/DDBJ whole genome shotgun (WGS) entry which is preliminary data.</text>
</comment>
<dbReference type="InterPro" id="IPR051674">
    <property type="entry name" value="Malate_Decarboxylase"/>
</dbReference>
<evidence type="ECO:0000256" key="3">
    <source>
        <dbReference type="ARBA" id="ARBA00007686"/>
    </source>
</evidence>
<keyword evidence="5 9" id="KW-0479">Metal-binding</keyword>
<feature type="domain" description="Malic enzyme N-terminal" evidence="12">
    <location>
        <begin position="19"/>
        <end position="152"/>
    </location>
</feature>
<dbReference type="InterPro" id="IPR036291">
    <property type="entry name" value="NAD(P)-bd_dom_sf"/>
</dbReference>
<dbReference type="Gene3D" id="3.40.50.10950">
    <property type="match status" value="1"/>
</dbReference>
<dbReference type="Pfam" id="PF00390">
    <property type="entry name" value="malic"/>
    <property type="match status" value="1"/>
</dbReference>
<gene>
    <name evidence="13" type="ORF">C3K47_01910</name>
</gene>
<keyword evidence="7" id="KW-0511">Multifunctional enzyme</keyword>
<comment type="cofactor">
    <cofactor evidence="2">
        <name>Mg(2+)</name>
        <dbReference type="ChEBI" id="CHEBI:18420"/>
    </cofactor>
</comment>
<feature type="binding site" evidence="10">
    <location>
        <position position="163"/>
    </location>
    <ligand>
        <name>a divalent metal cation</name>
        <dbReference type="ChEBI" id="CHEBI:60240"/>
    </ligand>
</feature>
<feature type="domain" description="Malic enzyme NAD-binding" evidence="11">
    <location>
        <begin position="164"/>
        <end position="401"/>
    </location>
</feature>
<evidence type="ECO:0000313" key="14">
    <source>
        <dbReference type="Proteomes" id="UP000236893"/>
    </source>
</evidence>
<dbReference type="PIRSF" id="PIRSF036684">
    <property type="entry name" value="ME_PTA"/>
    <property type="match status" value="1"/>
</dbReference>
<dbReference type="SUPFAM" id="SSF53659">
    <property type="entry name" value="Isocitrate/Isopropylmalate dehydrogenase-like"/>
    <property type="match status" value="1"/>
</dbReference>
<dbReference type="CDD" id="cd05311">
    <property type="entry name" value="NAD_bind_2_malic_enz"/>
    <property type="match status" value="1"/>
</dbReference>
<dbReference type="GO" id="GO:0051287">
    <property type="term" value="F:NAD binding"/>
    <property type="evidence" value="ECO:0007669"/>
    <property type="project" value="InterPro"/>
</dbReference>
<evidence type="ECO:0000256" key="8">
    <source>
        <dbReference type="PIRSR" id="PIRSR036684-1"/>
    </source>
</evidence>
<evidence type="ECO:0000256" key="5">
    <source>
        <dbReference type="ARBA" id="ARBA00022723"/>
    </source>
</evidence>
<feature type="binding site" evidence="9">
    <location>
        <position position="138"/>
    </location>
    <ligand>
        <name>a divalent metal cation</name>
        <dbReference type="ChEBI" id="CHEBI:60240"/>
    </ligand>
</feature>
<evidence type="ECO:0000256" key="4">
    <source>
        <dbReference type="ARBA" id="ARBA00008756"/>
    </source>
</evidence>
<dbReference type="RefSeq" id="WP_103787377.1">
    <property type="nucleotide sequence ID" value="NZ_PQVF01000001.1"/>
</dbReference>
<dbReference type="Pfam" id="PF01515">
    <property type="entry name" value="PTA_PTB"/>
    <property type="match status" value="1"/>
</dbReference>
<dbReference type="InterPro" id="IPR046346">
    <property type="entry name" value="Aminoacid_DH-like_N_sf"/>
</dbReference>
<dbReference type="InterPro" id="IPR045213">
    <property type="entry name" value="Malic_NAD-bd_bact_type"/>
</dbReference>
<feature type="binding site" evidence="10">
    <location>
        <begin position="77"/>
        <end position="84"/>
    </location>
    <ligand>
        <name>NADP(+)</name>
        <dbReference type="ChEBI" id="CHEBI:58349"/>
    </ligand>
</feature>
<name>A0A2S5A9N8_9SPHI</name>
<dbReference type="PROSITE" id="PS00331">
    <property type="entry name" value="MALIC_ENZYMES"/>
    <property type="match status" value="1"/>
</dbReference>
<evidence type="ECO:0000256" key="10">
    <source>
        <dbReference type="PIRSR" id="PIRSR036684-3"/>
    </source>
</evidence>
<accession>A0A2S5A9N8</accession>
<dbReference type="Gene3D" id="3.40.50.10380">
    <property type="entry name" value="Malic enzyme, N-terminal domain"/>
    <property type="match status" value="1"/>
</dbReference>
<evidence type="ECO:0000259" key="11">
    <source>
        <dbReference type="SMART" id="SM00919"/>
    </source>
</evidence>
<dbReference type="InterPro" id="IPR002505">
    <property type="entry name" value="PTA_PTB"/>
</dbReference>
<dbReference type="InterPro" id="IPR015884">
    <property type="entry name" value="Malic_enzyme_CS"/>
</dbReference>
<keyword evidence="14" id="KW-1185">Reference proteome</keyword>
<dbReference type="SMART" id="SM01274">
    <property type="entry name" value="malic"/>
    <property type="match status" value="1"/>
</dbReference>
<dbReference type="GO" id="GO:0004473">
    <property type="term" value="F:malate dehydrogenase (decarboxylating) (NADP+) activity"/>
    <property type="evidence" value="ECO:0007669"/>
    <property type="project" value="UniProtKB-EC"/>
</dbReference>
<comment type="similarity">
    <text evidence="3">In the N-terminal section; belongs to the malic enzymes family.</text>
</comment>
<proteinExistence type="inferred from homology"/>
<dbReference type="PANTHER" id="PTHR43237">
    <property type="entry name" value="NADP-DEPENDENT MALIC ENZYME"/>
    <property type="match status" value="1"/>
</dbReference>
<evidence type="ECO:0000256" key="6">
    <source>
        <dbReference type="ARBA" id="ARBA00023002"/>
    </source>
</evidence>
<evidence type="ECO:0000259" key="12">
    <source>
        <dbReference type="SMART" id="SM01274"/>
    </source>
</evidence>
<dbReference type="InterPro" id="IPR037062">
    <property type="entry name" value="Malic_N_dom_sf"/>
</dbReference>
<evidence type="ECO:0000256" key="2">
    <source>
        <dbReference type="ARBA" id="ARBA00001946"/>
    </source>
</evidence>
<keyword evidence="6 13" id="KW-0560">Oxidoreductase</keyword>
<dbReference type="Pfam" id="PF03949">
    <property type="entry name" value="Malic_M"/>
    <property type="match status" value="1"/>
</dbReference>
<feature type="active site" description="Proton acceptor" evidence="8">
    <location>
        <position position="95"/>
    </location>
</feature>
<evidence type="ECO:0000313" key="13">
    <source>
        <dbReference type="EMBL" id="POY39275.1"/>
    </source>
</evidence>
<dbReference type="Gene3D" id="3.40.50.720">
    <property type="entry name" value="NAD(P)-binding Rossmann-like Domain"/>
    <property type="match status" value="1"/>
</dbReference>
<dbReference type="GO" id="GO:0016746">
    <property type="term" value="F:acyltransferase activity"/>
    <property type="evidence" value="ECO:0007669"/>
    <property type="project" value="InterPro"/>
</dbReference>
<dbReference type="FunFam" id="3.40.50.10380:FF:000003">
    <property type="entry name" value="NADP-dependent malic enzyme"/>
    <property type="match status" value="1"/>
</dbReference>
<evidence type="ECO:0000256" key="7">
    <source>
        <dbReference type="ARBA" id="ARBA00023268"/>
    </source>
</evidence>
<dbReference type="EC" id="1.1.1.40" evidence="13"/>
<dbReference type="SMART" id="SM00919">
    <property type="entry name" value="Malic_M"/>
    <property type="match status" value="1"/>
</dbReference>
<feature type="binding site" evidence="10">
    <location>
        <position position="288"/>
    </location>
    <ligand>
        <name>NADP(+)</name>
        <dbReference type="ChEBI" id="CHEBI:58349"/>
    </ligand>
</feature>
<dbReference type="InterPro" id="IPR012301">
    <property type="entry name" value="Malic_N_dom"/>
</dbReference>
<sequence length="759" mass="82591">MSKTTRKQDALDYHAIGRPGKVEVVPTKATNSQRDLSLAYSPGVAEPCLKIAENVDDVYKYTAKGNLVAVISNGTAVLGLGNIGPEAGKPVMEGKGVLFKIFADIDVFDIELNVTDVDEFVRTVKALEPTFGGINLEDIKAPECFEIERRLKEELNIPVMHDDQHGTAIISAAALLNALELQHKKIEDVKIVVCGAGAAAMSCTRLYASLGARKENIVMTDSKGVIRADRPGLDNSKKEFATQRTDINTLEEAMVNADVFIGLSTAGTVQPEMLKSMAPKAIVFAMANPDPEIGYELALQTRNDIIMATGRSDYPNQVNNVLGFPYIFRGALDVLATQINEEMKLAAVVAIAELAKKPVPEAVNLAYNQSNIIFGKEYIIPKPLDMRLITHVAPAVAKAAIASGVARKPITDWDGYVEGLKKRLGLDDKLMRNVAMRAKTQPKRVVFAEADNYKVLKAAQIVKDEGIAIPILLGNIDKIKAIIAENNLDLGTTSIIDPIANENKLQEYAEIIYKKRQRRGVSLSDARKMVRDRNYFGSIMVELGEADAMISGLTKSYKNVVKPALEVIGTRPGVKRVAGMYMMLAKKGPIFFADATVNVDPSAQEVVDITLLVNEAVEAFNIKPRIALLSYSNFGSNDGVSAVKMRDASAILHQQHPDLLVEGEVQANFAMNPEMMKANFPFSRLADEPANTLIFPNLESGNIAYKLLQEAGGAEAVGPILLGLNKPVHILQMDSSVREIVNMVTVAVVDAQKREQLAK</sequence>
<dbReference type="SUPFAM" id="SSF53223">
    <property type="entry name" value="Aminoacid dehydrogenase-like, N-terminal domain"/>
    <property type="match status" value="1"/>
</dbReference>
<dbReference type="FunFam" id="3.40.50.720:FF:000095">
    <property type="entry name" value="NADP-dependent malic enzyme"/>
    <property type="match status" value="1"/>
</dbReference>
<dbReference type="InterPro" id="IPR042113">
    <property type="entry name" value="P_AcTrfase_dom1"/>
</dbReference>
<dbReference type="SUPFAM" id="SSF51735">
    <property type="entry name" value="NAD(P)-binding Rossmann-fold domains"/>
    <property type="match status" value="1"/>
</dbReference>
<dbReference type="EMBL" id="PQVF01000001">
    <property type="protein sequence ID" value="POY39275.1"/>
    <property type="molecule type" value="Genomic_DNA"/>
</dbReference>
<evidence type="ECO:0000256" key="1">
    <source>
        <dbReference type="ARBA" id="ARBA00001936"/>
    </source>
</evidence>
<comment type="cofactor">
    <cofactor evidence="1">
        <name>Mn(2+)</name>
        <dbReference type="ChEBI" id="CHEBI:29035"/>
    </cofactor>
</comment>
<dbReference type="Proteomes" id="UP000236893">
    <property type="component" value="Unassembled WGS sequence"/>
</dbReference>